<organism evidence="1 2">
    <name type="scientific">Lasiodiplodia mahajangana</name>
    <dbReference type="NCBI Taxonomy" id="1108764"/>
    <lineage>
        <taxon>Eukaryota</taxon>
        <taxon>Fungi</taxon>
        <taxon>Dikarya</taxon>
        <taxon>Ascomycota</taxon>
        <taxon>Pezizomycotina</taxon>
        <taxon>Dothideomycetes</taxon>
        <taxon>Dothideomycetes incertae sedis</taxon>
        <taxon>Botryosphaeriales</taxon>
        <taxon>Botryosphaeriaceae</taxon>
        <taxon>Lasiodiplodia</taxon>
    </lineage>
</organism>
<dbReference type="Proteomes" id="UP001153332">
    <property type="component" value="Unassembled WGS sequence"/>
</dbReference>
<keyword evidence="2" id="KW-1185">Reference proteome</keyword>
<protein>
    <submittedName>
        <fullName evidence="1">Uncharacterized protein</fullName>
    </submittedName>
</protein>
<reference evidence="1" key="1">
    <citation type="submission" date="2022-12" db="EMBL/GenBank/DDBJ databases">
        <title>Genome Sequence of Lasiodiplodia mahajangana.</title>
        <authorList>
            <person name="Buettner E."/>
        </authorList>
    </citation>
    <scope>NUCLEOTIDE SEQUENCE</scope>
    <source>
        <strain evidence="1">VT137</strain>
    </source>
</reference>
<proteinExistence type="predicted"/>
<sequence length="192" mass="21244">MSSSTTPSLNACEPCMEPDCNECEQMFRGITTAADFVQSREVPRQFRGASLASFKEHLAFIYTWGTGPGSSFEKLRAFYDSLPTHDSQGRRPTQADLGHIIGTVATIVVEARRFHGRLEGLPNDAAPSAVLRAQVVSLLEKWHVMHGYILWLTHLSQKRPVTREISLQIVQEAAWFPRISLAGFAVCGTGLV</sequence>
<name>A0ACC2JCQ2_9PEZI</name>
<gene>
    <name evidence="1" type="ORF">O1611_g8502</name>
</gene>
<comment type="caution">
    <text evidence="1">The sequence shown here is derived from an EMBL/GenBank/DDBJ whole genome shotgun (WGS) entry which is preliminary data.</text>
</comment>
<evidence type="ECO:0000313" key="2">
    <source>
        <dbReference type="Proteomes" id="UP001153332"/>
    </source>
</evidence>
<dbReference type="EMBL" id="JAPUUL010002546">
    <property type="protein sequence ID" value="KAJ8125139.1"/>
    <property type="molecule type" value="Genomic_DNA"/>
</dbReference>
<accession>A0ACC2JCQ2</accession>
<evidence type="ECO:0000313" key="1">
    <source>
        <dbReference type="EMBL" id="KAJ8125139.1"/>
    </source>
</evidence>